<dbReference type="Proteomes" id="UP000194977">
    <property type="component" value="Unassembled WGS sequence"/>
</dbReference>
<evidence type="ECO:0000259" key="4">
    <source>
        <dbReference type="Pfam" id="PF17853"/>
    </source>
</evidence>
<dbReference type="InterPro" id="IPR025736">
    <property type="entry name" value="PucR_C-HTH_dom"/>
</dbReference>
<feature type="domain" description="PucR C-terminal helix-turn-helix" evidence="3">
    <location>
        <begin position="324"/>
        <end position="381"/>
    </location>
</feature>
<name>A0A242NE80_9GAMM</name>
<proteinExistence type="inferred from homology"/>
<dbReference type="RefSeq" id="WP_025314618.1">
    <property type="nucleotide sequence ID" value="NZ_CAMLAF010000008.1"/>
</dbReference>
<dbReference type="PANTHER" id="PTHR33744">
    <property type="entry name" value="CARBOHYDRATE DIACID REGULATOR"/>
    <property type="match status" value="1"/>
</dbReference>
<feature type="domain" description="Putative sugar diacid recognition" evidence="2">
    <location>
        <begin position="6"/>
        <end position="138"/>
    </location>
</feature>
<dbReference type="EMBL" id="NARP01000044">
    <property type="protein sequence ID" value="OTP97982.1"/>
    <property type="molecule type" value="Genomic_DNA"/>
</dbReference>
<dbReference type="InterPro" id="IPR051448">
    <property type="entry name" value="CdaR-like_regulators"/>
</dbReference>
<evidence type="ECO:0000259" key="2">
    <source>
        <dbReference type="Pfam" id="PF05651"/>
    </source>
</evidence>
<evidence type="ECO:0000313" key="5">
    <source>
        <dbReference type="EMBL" id="OTP97982.1"/>
    </source>
</evidence>
<dbReference type="Pfam" id="PF17853">
    <property type="entry name" value="GGDEF_2"/>
    <property type="match status" value="1"/>
</dbReference>
<evidence type="ECO:0000313" key="8">
    <source>
        <dbReference type="Proteomes" id="UP000194977"/>
    </source>
</evidence>
<accession>A0A242NE80</accession>
<feature type="domain" description="CdaR GGDEF-like" evidence="4">
    <location>
        <begin position="146"/>
        <end position="271"/>
    </location>
</feature>
<comment type="caution">
    <text evidence="5">The sequence shown here is derived from an EMBL/GenBank/DDBJ whole genome shotgun (WGS) entry which is preliminary data.</text>
</comment>
<dbReference type="Gene3D" id="1.10.10.2840">
    <property type="entry name" value="PucR C-terminal helix-turn-helix domain"/>
    <property type="match status" value="1"/>
</dbReference>
<sequence length="386" mass="44193">MTSYCLTPKIAQQIVDRTMKIIDCNINVMNADGCIIGSGDLERIGELHEGAILAISQKRVVSIDGTMVKRLKGVKPGINLPLKLNDRIVGVIGLTGEPSDIRQFGELVCMSAEMMMEQTQLLQELSYDNRLKEELILTLIEKEVLPESMVQWVKRLDINLQLPRVVCMIEVDSGQLGIDTAMSELQHLQNQVQHVSKHNLVAIKSITELVILIPALNRYGRWELSEHKKKLEQLVITIKESTHLDIRISLGNYFEQHPYPLVKSYQTAKTTMLIGKQRMPNIRNYYYQELILPVLLHGLSYDWQAEELLLPLKKLRMGDNNGVLQKTLQTWFKNNVQNGDTANELFIHRNTLEYRLNKIAKLTGLNLAKFDDRLLLYIGLQLNRNE</sequence>
<evidence type="ECO:0000313" key="7">
    <source>
        <dbReference type="Proteomes" id="UP000194800"/>
    </source>
</evidence>
<gene>
    <name evidence="6" type="ORF">B6C91_08960</name>
    <name evidence="5" type="ORF">B6D08_12830</name>
</gene>
<dbReference type="PANTHER" id="PTHR33744:SF15">
    <property type="entry name" value="CARBOHYDRATE DIACID REGULATOR"/>
    <property type="match status" value="1"/>
</dbReference>
<dbReference type="InterPro" id="IPR008599">
    <property type="entry name" value="Diacid_rec"/>
</dbReference>
<dbReference type="Pfam" id="PF13556">
    <property type="entry name" value="HTH_30"/>
    <property type="match status" value="1"/>
</dbReference>
<protein>
    <submittedName>
        <fullName evidence="5">Carbohydrate diacid regulon transcriptional regulator CdaR</fullName>
    </submittedName>
</protein>
<evidence type="ECO:0000313" key="6">
    <source>
        <dbReference type="EMBL" id="OTQ09492.1"/>
    </source>
</evidence>
<evidence type="ECO:0000259" key="3">
    <source>
        <dbReference type="Pfam" id="PF13556"/>
    </source>
</evidence>
<dbReference type="OrthoDB" id="9792148at2"/>
<evidence type="ECO:0000256" key="1">
    <source>
        <dbReference type="ARBA" id="ARBA00006754"/>
    </source>
</evidence>
<dbReference type="Proteomes" id="UP000194800">
    <property type="component" value="Unassembled WGS sequence"/>
</dbReference>
<dbReference type="AlphaFoldDB" id="A0A242NE80"/>
<dbReference type="EMBL" id="NART01000040">
    <property type="protein sequence ID" value="OTQ09492.1"/>
    <property type="molecule type" value="Genomic_DNA"/>
</dbReference>
<dbReference type="InterPro" id="IPR041522">
    <property type="entry name" value="CdaR_GGDEF"/>
</dbReference>
<comment type="similarity">
    <text evidence="1">Belongs to the CdaR family.</text>
</comment>
<organism evidence="5 8">
    <name type="scientific">Gilliamella apicola</name>
    <dbReference type="NCBI Taxonomy" id="1196095"/>
    <lineage>
        <taxon>Bacteria</taxon>
        <taxon>Pseudomonadati</taxon>
        <taxon>Pseudomonadota</taxon>
        <taxon>Gammaproteobacteria</taxon>
        <taxon>Orbales</taxon>
        <taxon>Orbaceae</taxon>
        <taxon>Gilliamella</taxon>
    </lineage>
</organism>
<keyword evidence="7" id="KW-1185">Reference proteome</keyword>
<dbReference type="GeneID" id="29850272"/>
<reference evidence="7 8" key="1">
    <citation type="submission" date="2017-03" db="EMBL/GenBank/DDBJ databases">
        <title>Comparative genomics of honeybee gut symbionts reveal geographically distinct and subgroup specific antibiotic resistance.</title>
        <authorList>
            <person name="Ludvigsen J."/>
            <person name="Porcellato D."/>
            <person name="Labee-Lund T.M."/>
            <person name="Amdam G.V."/>
            <person name="Rudi K."/>
        </authorList>
    </citation>
    <scope>NUCLEOTIDE SEQUENCE [LARGE SCALE GENOMIC DNA]</scope>
    <source>
        <strain evidence="5 8">A-7-12</strain>
        <strain evidence="6 7">A-9-12</strain>
    </source>
</reference>
<dbReference type="InterPro" id="IPR042070">
    <property type="entry name" value="PucR_C-HTH_sf"/>
</dbReference>
<dbReference type="Pfam" id="PF05651">
    <property type="entry name" value="Diacid_rec"/>
    <property type="match status" value="1"/>
</dbReference>